<feature type="region of interest" description="Disordered" evidence="3">
    <location>
        <begin position="974"/>
        <end position="993"/>
    </location>
</feature>
<dbReference type="GO" id="GO:1901981">
    <property type="term" value="F:phosphatidylinositol phosphate binding"/>
    <property type="evidence" value="ECO:0007669"/>
    <property type="project" value="TreeGrafter"/>
</dbReference>
<dbReference type="RefSeq" id="XP_029649414.1">
    <property type="nucleotide sequence ID" value="XM_029793554.2"/>
</dbReference>
<dbReference type="Pfam" id="PF03455">
    <property type="entry name" value="dDENN"/>
    <property type="match status" value="1"/>
</dbReference>
<evidence type="ECO:0000313" key="5">
    <source>
        <dbReference type="Proteomes" id="UP000515154"/>
    </source>
</evidence>
<keyword evidence="5" id="KW-1185">Reference proteome</keyword>
<dbReference type="PROSITE" id="PS50211">
    <property type="entry name" value="DENN"/>
    <property type="match status" value="1"/>
</dbReference>
<feature type="region of interest" description="Disordered" evidence="3">
    <location>
        <begin position="594"/>
        <end position="619"/>
    </location>
</feature>
<feature type="domain" description="UDENN" evidence="4">
    <location>
        <begin position="27"/>
        <end position="393"/>
    </location>
</feature>
<dbReference type="AlphaFoldDB" id="A0A6P7TE39"/>
<feature type="region of interest" description="Disordered" evidence="3">
    <location>
        <begin position="677"/>
        <end position="737"/>
    </location>
</feature>
<sequence length="993" mass="111304">MVETVVLFQAKYESAVWDQRENPERIFELFVEIGKPSGDKEEPFILQHYPPNYTDEGILKDVPKFAYPCSTECAAVDYFTFVLTDTKSKFTYGFCRHATSAQTCLCILSSLPWYEIFYRFLNLLAEISNRTEKNDVTLLLNEAYKLDLPEPCSQVTIVAQEEMFTFTAPDPNKLPSIPASRNLTEYYNAMDTRNMVKIFASLLHERRILFISKKLSRVTACIHAAAALIYPMNWQHLFIPILPNSYTDLLSAPMPFMIGVHSTMMEKTKKMDLSGVVIVDTDNNTVTQDLQDDDSLPDEMTSILKKMLKNDKVKSSMQLEGDAISQAFLMSLVRTIGGYRDALKFQPSEKITFQKDAFLLSRPSSMRPFLEDLLELQIFHEFINERLDMLNCGIGFTDVFEREATLHADKLNAHSRYKEWLSNMKKQGKKLQRGGKDIWDDFKVKAGPAMNNAVQSVKSQSKKTYTGLKSKIEDFYKEDLIPGSNKLTNLKIRSGGIKPSTILASELKSLRPPRPPPRIKSSITRGSPKIYSRASDRNSECPDSPKDRSKHYRLINVEDKTSDDFDLLRSQRVGINLLDDPDIQSAIRKSVSLEEITHPREESDLSSLDSGSGTPSEGAQFSYVDLTTIDESVELASAGNKSLPTTITRQWSSPSNTTLFSMEESAPVGNIDQWQSFDSPEKKPPDINHSASHLYPQPSSSVTATKDNIQEKEHDVSNTTVNSCAPKAPAVPPRPSAKTVANTVASFQDDFAPMLPPRGKRADSDFMKFEESTSFDPFEDNSQNPSLAGPETASTTITLEGPPEKTNFRRKVGGTSISRTPAFRRAKQNSLNITSEPPEVVDNRDDRVKSSDPTSMFDPLTNPDAVEVNSSQAESSKAAPSDDEELLRDWDFHKKTSYNCISTVPPTLTSQSSVSAVPASPFFRTPLHPSSSPQLRCKSANIRDYSQISRQRTIEVDTTQRPGSSDLFADLVDLHRGKSRTPSPQPKSWQAFQ</sequence>
<dbReference type="GO" id="GO:0005829">
    <property type="term" value="C:cytosol"/>
    <property type="evidence" value="ECO:0007669"/>
    <property type="project" value="TreeGrafter"/>
</dbReference>
<dbReference type="InterPro" id="IPR001194">
    <property type="entry name" value="cDENN_dom"/>
</dbReference>
<dbReference type="Proteomes" id="UP000515154">
    <property type="component" value="Linkage group LG22"/>
</dbReference>
<feature type="region of interest" description="Disordered" evidence="3">
    <location>
        <begin position="770"/>
        <end position="884"/>
    </location>
</feature>
<organism evidence="5 6">
    <name type="scientific">Octopus sinensis</name>
    <name type="common">East Asian common octopus</name>
    <dbReference type="NCBI Taxonomy" id="2607531"/>
    <lineage>
        <taxon>Eukaryota</taxon>
        <taxon>Metazoa</taxon>
        <taxon>Spiralia</taxon>
        <taxon>Lophotrochozoa</taxon>
        <taxon>Mollusca</taxon>
        <taxon>Cephalopoda</taxon>
        <taxon>Coleoidea</taxon>
        <taxon>Octopodiformes</taxon>
        <taxon>Octopoda</taxon>
        <taxon>Incirrata</taxon>
        <taxon>Octopodidae</taxon>
        <taxon>Octopus</taxon>
    </lineage>
</organism>
<feature type="compositionally biased region" description="Polar residues" evidence="3">
    <location>
        <begin position="772"/>
        <end position="798"/>
    </location>
</feature>
<dbReference type="Pfam" id="PF03456">
    <property type="entry name" value="uDENN"/>
    <property type="match status" value="1"/>
</dbReference>
<dbReference type="Gene3D" id="6.10.140.1000">
    <property type="match status" value="1"/>
</dbReference>
<dbReference type="SMART" id="SM00799">
    <property type="entry name" value="DENN"/>
    <property type="match status" value="1"/>
</dbReference>
<dbReference type="SMART" id="SM00801">
    <property type="entry name" value="dDENN"/>
    <property type="match status" value="1"/>
</dbReference>
<feature type="compositionally biased region" description="Polar residues" evidence="3">
    <location>
        <begin position="697"/>
        <end position="707"/>
    </location>
</feature>
<feature type="compositionally biased region" description="Basic and acidic residues" evidence="3">
    <location>
        <begin position="841"/>
        <end position="850"/>
    </location>
</feature>
<feature type="compositionally biased region" description="Polar residues" evidence="3">
    <location>
        <begin position="980"/>
        <end position="993"/>
    </location>
</feature>
<dbReference type="Gene3D" id="3.40.50.11500">
    <property type="match status" value="1"/>
</dbReference>
<evidence type="ECO:0000256" key="3">
    <source>
        <dbReference type="SAM" id="MobiDB-lite"/>
    </source>
</evidence>
<feature type="region of interest" description="Disordered" evidence="3">
    <location>
        <begin position="511"/>
        <end position="549"/>
    </location>
</feature>
<evidence type="ECO:0000256" key="2">
    <source>
        <dbReference type="ARBA" id="ARBA00023329"/>
    </source>
</evidence>
<dbReference type="SMART" id="SM00800">
    <property type="entry name" value="uDENN"/>
    <property type="match status" value="1"/>
</dbReference>
<dbReference type="FunFam" id="3.30.450.200:FF:000003">
    <property type="entry name" value="DENN domain containing 1A"/>
    <property type="match status" value="1"/>
</dbReference>
<evidence type="ECO:0000256" key="1">
    <source>
        <dbReference type="ARBA" id="ARBA00004132"/>
    </source>
</evidence>
<dbReference type="GO" id="GO:0006897">
    <property type="term" value="P:endocytosis"/>
    <property type="evidence" value="ECO:0007669"/>
    <property type="project" value="TreeGrafter"/>
</dbReference>
<feature type="compositionally biased region" description="Basic and acidic residues" evidence="3">
    <location>
        <begin position="594"/>
        <end position="603"/>
    </location>
</feature>
<gene>
    <name evidence="6" type="primary">LOC115223141</name>
</gene>
<dbReference type="GO" id="GO:0032456">
    <property type="term" value="P:endocytic recycling"/>
    <property type="evidence" value="ECO:0007669"/>
    <property type="project" value="TreeGrafter"/>
</dbReference>
<dbReference type="InterPro" id="IPR005113">
    <property type="entry name" value="uDENN_dom"/>
</dbReference>
<dbReference type="KEGG" id="osn:115223141"/>
<evidence type="ECO:0000313" key="6">
    <source>
        <dbReference type="RefSeq" id="XP_029649414.1"/>
    </source>
</evidence>
<dbReference type="InterPro" id="IPR040032">
    <property type="entry name" value="DENND1A/B/C"/>
</dbReference>
<feature type="compositionally biased region" description="Basic and acidic residues" evidence="3">
    <location>
        <begin position="534"/>
        <end position="547"/>
    </location>
</feature>
<proteinExistence type="predicted"/>
<comment type="subcellular location">
    <subcellularLocation>
        <location evidence="1">Cytoplasmic vesicle</location>
        <location evidence="1">Clathrin-coated vesicle</location>
    </subcellularLocation>
</comment>
<dbReference type="InterPro" id="IPR043153">
    <property type="entry name" value="DENN_C"/>
</dbReference>
<dbReference type="InterPro" id="IPR037516">
    <property type="entry name" value="Tripartite_DENN"/>
</dbReference>
<dbReference type="PANTHER" id="PTHR13196">
    <property type="entry name" value="DENN DOMAIN-CONTAINING"/>
    <property type="match status" value="1"/>
</dbReference>
<dbReference type="GO" id="GO:0030136">
    <property type="term" value="C:clathrin-coated vesicle"/>
    <property type="evidence" value="ECO:0007669"/>
    <property type="project" value="UniProtKB-SubCell"/>
</dbReference>
<dbReference type="InterPro" id="IPR005112">
    <property type="entry name" value="dDENN_dom"/>
</dbReference>
<dbReference type="Gene3D" id="3.30.450.200">
    <property type="match status" value="1"/>
</dbReference>
<dbReference type="GO" id="GO:0005085">
    <property type="term" value="F:guanyl-nucleotide exchange factor activity"/>
    <property type="evidence" value="ECO:0007669"/>
    <property type="project" value="InterPro"/>
</dbReference>
<accession>A0A6P7TE39</accession>
<reference evidence="6" key="1">
    <citation type="submission" date="2025-08" db="UniProtKB">
        <authorList>
            <consortium name="RefSeq"/>
        </authorList>
    </citation>
    <scope>IDENTIFICATION</scope>
</reference>
<evidence type="ECO:0000259" key="4">
    <source>
        <dbReference type="PROSITE" id="PS50211"/>
    </source>
</evidence>
<keyword evidence="2" id="KW-0968">Cytoplasmic vesicle</keyword>
<dbReference type="Pfam" id="PF02141">
    <property type="entry name" value="DENN"/>
    <property type="match status" value="1"/>
</dbReference>
<dbReference type="FunFam" id="3.40.50.11500:FF:000004">
    <property type="entry name" value="DENN domain-containing protein 2C isoform X1"/>
    <property type="match status" value="1"/>
</dbReference>
<protein>
    <submittedName>
        <fullName evidence="6">DENN domain-containing protein 1A isoform X1</fullName>
    </submittedName>
</protein>
<dbReference type="PANTHER" id="PTHR13196:SF14">
    <property type="entry name" value="UDENN DOMAIN-CONTAINING PROTEIN"/>
    <property type="match status" value="1"/>
</dbReference>
<name>A0A6P7TE39_9MOLL</name>